<protein>
    <recommendedName>
        <fullName evidence="10">Amine oxidase</fullName>
        <ecNumber evidence="10">1.4.3.-</ecNumber>
    </recommendedName>
</protein>
<evidence type="ECO:0000256" key="4">
    <source>
        <dbReference type="ARBA" id="ARBA00023002"/>
    </source>
</evidence>
<evidence type="ECO:0000259" key="11">
    <source>
        <dbReference type="Pfam" id="PF01593"/>
    </source>
</evidence>
<sequence length="492" mass="55683">MEESNDVIFDGENNYDIIIIGGGLTGLTAGYYLLNKNVNLSVLIIESQDKVGGRCKNINGFYGHEFQKNFTNLLDNLNIAVINGRKSDFEKMILRMKKRKLVNIHEDSSIISSQIEICCKKPDFEDYTKDDDAKYLASLSVSDYIDNLVFSSSARSICRSYISAICGVNNLKKVSCLWLFVMLNNSGGFFRRLKYLFNNNTRFFIEGGIAQVISRLEDQIIEGNGLINCSEHVVKIKQGDIGIQITTSLKTYKCNYVVIAVPPPESSNIIIESMNYDKNLLKFIKIQSLFVSEPSVYFEITYKSPFWASNYSGSVMTILSKKLNLKFCYDASQEDSNLLAGFINHPEASFFGKMNLFQALNQSFCTDEADNYLHYCEMNCTTNILKPCSVANHHNPLTNPTQKIYFAASEYSKSYPGTAEGAIAAGEHVACLLLYYARPQALEVSEILKYIPQKDCLQKKKCTQFKYIHSILFFTNIAILLTLLWKTYSSKK</sequence>
<dbReference type="GO" id="GO:0097621">
    <property type="term" value="F:monoamine oxidase activity"/>
    <property type="evidence" value="ECO:0007669"/>
    <property type="project" value="UniProtKB-EC"/>
</dbReference>
<comment type="caution">
    <text evidence="12">The sequence shown here is derived from an EMBL/GenBank/DDBJ whole genome shotgun (WGS) entry which is preliminary data.</text>
</comment>
<dbReference type="Proteomes" id="UP000826195">
    <property type="component" value="Unassembled WGS sequence"/>
</dbReference>
<dbReference type="SUPFAM" id="SSF51905">
    <property type="entry name" value="FAD/NAD(P)-binding domain"/>
    <property type="match status" value="1"/>
</dbReference>
<dbReference type="PANTHER" id="PTHR43563:SF1">
    <property type="entry name" value="AMINE OXIDASE [FLAVIN-CONTAINING] B"/>
    <property type="match status" value="1"/>
</dbReference>
<organism evidence="12 13">
    <name type="scientific">Cotesia glomerata</name>
    <name type="common">Lepidopteran parasitic wasp</name>
    <name type="synonym">Apanteles glomeratus</name>
    <dbReference type="NCBI Taxonomy" id="32391"/>
    <lineage>
        <taxon>Eukaryota</taxon>
        <taxon>Metazoa</taxon>
        <taxon>Ecdysozoa</taxon>
        <taxon>Arthropoda</taxon>
        <taxon>Hexapoda</taxon>
        <taxon>Insecta</taxon>
        <taxon>Pterygota</taxon>
        <taxon>Neoptera</taxon>
        <taxon>Endopterygota</taxon>
        <taxon>Hymenoptera</taxon>
        <taxon>Apocrita</taxon>
        <taxon>Ichneumonoidea</taxon>
        <taxon>Braconidae</taxon>
        <taxon>Microgastrinae</taxon>
        <taxon>Cotesia</taxon>
    </lineage>
</organism>
<comment type="similarity">
    <text evidence="3 10">Belongs to the flavin monoamine oxidase family.</text>
</comment>
<dbReference type="EMBL" id="JAHXZJ010000375">
    <property type="protein sequence ID" value="KAH0559196.1"/>
    <property type="molecule type" value="Genomic_DNA"/>
</dbReference>
<dbReference type="Gene3D" id="3.50.50.60">
    <property type="entry name" value="FAD/NAD(P)-binding domain"/>
    <property type="match status" value="1"/>
</dbReference>
<keyword evidence="4 10" id="KW-0560">Oxidoreductase</keyword>
<feature type="binding site" evidence="9">
    <location>
        <position position="25"/>
    </location>
    <ligand>
        <name>FAD</name>
        <dbReference type="ChEBI" id="CHEBI:57692"/>
    </ligand>
</feature>
<dbReference type="EC" id="1.4.3.-" evidence="10"/>
<dbReference type="InterPro" id="IPR036188">
    <property type="entry name" value="FAD/NAD-bd_sf"/>
</dbReference>
<comment type="cofactor">
    <cofactor evidence="1 10">
        <name>FAD</name>
        <dbReference type="ChEBI" id="CHEBI:57692"/>
    </cofactor>
</comment>
<dbReference type="AlphaFoldDB" id="A0AAV7IXM9"/>
<dbReference type="InterPro" id="IPR050703">
    <property type="entry name" value="Flavin_MAO"/>
</dbReference>
<evidence type="ECO:0000256" key="6">
    <source>
        <dbReference type="ARBA" id="ARBA00048448"/>
    </source>
</evidence>
<comment type="catalytic activity">
    <reaction evidence="7">
        <text>benzylamine + O2 + H2O = benzaldehyde + H2O2 + NH4(+)</text>
        <dbReference type="Rhea" id="RHEA:59424"/>
        <dbReference type="ChEBI" id="CHEBI:15377"/>
        <dbReference type="ChEBI" id="CHEBI:15379"/>
        <dbReference type="ChEBI" id="CHEBI:16240"/>
        <dbReference type="ChEBI" id="CHEBI:17169"/>
        <dbReference type="ChEBI" id="CHEBI:28938"/>
        <dbReference type="ChEBI" id="CHEBI:225238"/>
    </reaction>
    <physiologicalReaction direction="left-to-right" evidence="7">
        <dbReference type="Rhea" id="RHEA:59425"/>
    </physiologicalReaction>
</comment>
<evidence type="ECO:0000256" key="7">
    <source>
        <dbReference type="ARBA" id="ARBA00049354"/>
    </source>
</evidence>
<evidence type="ECO:0000313" key="13">
    <source>
        <dbReference type="Proteomes" id="UP000826195"/>
    </source>
</evidence>
<keyword evidence="10" id="KW-0285">Flavoprotein</keyword>
<comment type="function">
    <text evidence="5">Catalyzes the oxidative deamination of primary and some secondary amines such as neurotransmitters, and exogenous amines including the tertiary amine, neurotoxin 1-methyl-4-phenyl-1,2,3,6-tetrahydropyridine (MPTP), with concomitant reduction of oxygen to hydrogen peroxide and participates in the metabolism of neuroactive and vasoactive amines in the central nervous system and peripheral tissues. Preferentially degrades benzylamine and phenylethylamine.</text>
</comment>
<keyword evidence="10" id="KW-0472">Membrane</keyword>
<dbReference type="Pfam" id="PF01593">
    <property type="entry name" value="Amino_oxidase"/>
    <property type="match status" value="1"/>
</dbReference>
<keyword evidence="10" id="KW-0274">FAD</keyword>
<dbReference type="InterPro" id="IPR001613">
    <property type="entry name" value="Flavin_amine_oxidase"/>
</dbReference>
<evidence type="ECO:0000256" key="2">
    <source>
        <dbReference type="ARBA" id="ARBA00004362"/>
    </source>
</evidence>
<comment type="catalytic activity">
    <reaction evidence="6">
        <text>a secondary aliphatic amine + O2 + H2O = a primary amine + an aldehyde + H2O2</text>
        <dbReference type="Rhea" id="RHEA:26414"/>
        <dbReference type="ChEBI" id="CHEBI:15377"/>
        <dbReference type="ChEBI" id="CHEBI:15379"/>
        <dbReference type="ChEBI" id="CHEBI:16240"/>
        <dbReference type="ChEBI" id="CHEBI:17478"/>
        <dbReference type="ChEBI" id="CHEBI:58855"/>
        <dbReference type="ChEBI" id="CHEBI:65296"/>
        <dbReference type="EC" id="1.4.3.4"/>
    </reaction>
</comment>
<gene>
    <name evidence="12" type="ORF">KQX54_001613</name>
</gene>
<dbReference type="Pfam" id="PF13450">
    <property type="entry name" value="NAD_binding_8"/>
    <property type="match status" value="1"/>
</dbReference>
<feature type="binding site" evidence="9">
    <location>
        <position position="342"/>
    </location>
    <ligand>
        <name>substrate</name>
    </ligand>
</feature>
<evidence type="ECO:0000313" key="12">
    <source>
        <dbReference type="EMBL" id="KAH0559196.1"/>
    </source>
</evidence>
<keyword evidence="10" id="KW-1133">Transmembrane helix</keyword>
<keyword evidence="10" id="KW-0812">Transmembrane</keyword>
<evidence type="ECO:0000256" key="1">
    <source>
        <dbReference type="ARBA" id="ARBA00001974"/>
    </source>
</evidence>
<evidence type="ECO:0000256" key="5">
    <source>
        <dbReference type="ARBA" id="ARBA00045409"/>
    </source>
</evidence>
<feature type="domain" description="Amine oxidase" evidence="11">
    <location>
        <begin position="158"/>
        <end position="434"/>
    </location>
</feature>
<evidence type="ECO:0000256" key="9">
    <source>
        <dbReference type="PIRSR" id="PIRSR601613-1"/>
    </source>
</evidence>
<proteinExistence type="inferred from homology"/>
<feature type="binding site" evidence="9">
    <location>
        <position position="410"/>
    </location>
    <ligand>
        <name>FAD</name>
        <dbReference type="ChEBI" id="CHEBI:57692"/>
    </ligand>
</feature>
<keyword evidence="13" id="KW-1185">Reference proteome</keyword>
<dbReference type="PRINTS" id="PR00757">
    <property type="entry name" value="AMINEOXDASEF"/>
</dbReference>
<dbReference type="PANTHER" id="PTHR43563">
    <property type="entry name" value="AMINE OXIDASE"/>
    <property type="match status" value="1"/>
</dbReference>
<dbReference type="GO" id="GO:0005741">
    <property type="term" value="C:mitochondrial outer membrane"/>
    <property type="evidence" value="ECO:0007669"/>
    <property type="project" value="UniProtKB-SubCell"/>
</dbReference>
<dbReference type="InterPro" id="IPR002937">
    <property type="entry name" value="Amino_oxidase"/>
</dbReference>
<comment type="catalytic activity">
    <reaction evidence="8">
        <text>N-acetylputrescine + O2 + H2O = 4-acetamidobutanal + H2O2 + NH4(+)</text>
        <dbReference type="Rhea" id="RHEA:70283"/>
        <dbReference type="ChEBI" id="CHEBI:7386"/>
        <dbReference type="ChEBI" id="CHEBI:15377"/>
        <dbReference type="ChEBI" id="CHEBI:15379"/>
        <dbReference type="ChEBI" id="CHEBI:16240"/>
        <dbReference type="ChEBI" id="CHEBI:28938"/>
        <dbReference type="ChEBI" id="CHEBI:58263"/>
    </reaction>
    <physiologicalReaction direction="left-to-right" evidence="8">
        <dbReference type="Rhea" id="RHEA:70284"/>
    </physiologicalReaction>
</comment>
<accession>A0AAV7IXM9</accession>
<reference evidence="12 13" key="1">
    <citation type="journal article" date="2021" name="J. Hered.">
        <title>A chromosome-level genome assembly of the parasitoid wasp, Cotesia glomerata (Hymenoptera: Braconidae).</title>
        <authorList>
            <person name="Pinto B.J."/>
            <person name="Weis J.J."/>
            <person name="Gamble T."/>
            <person name="Ode P.J."/>
            <person name="Paul R."/>
            <person name="Zaspel J.M."/>
        </authorList>
    </citation>
    <scope>NUCLEOTIDE SEQUENCE [LARGE SCALE GENOMIC DNA]</scope>
    <source>
        <strain evidence="12">CgM1</strain>
    </source>
</reference>
<comment type="subcellular location">
    <subcellularLocation>
        <location evidence="2">Mitochondrion outer membrane</location>
        <topology evidence="2">Single-pass type IV membrane protein</topology>
        <orientation evidence="2">Cytoplasmic side</orientation>
    </subcellularLocation>
</comment>
<name>A0AAV7IXM9_COTGL</name>
<dbReference type="GO" id="GO:0008131">
    <property type="term" value="F:primary methylamine oxidase activity"/>
    <property type="evidence" value="ECO:0007669"/>
    <property type="project" value="UniProtKB-ARBA"/>
</dbReference>
<evidence type="ECO:0000256" key="10">
    <source>
        <dbReference type="RuleBase" id="RU362067"/>
    </source>
</evidence>
<evidence type="ECO:0000256" key="8">
    <source>
        <dbReference type="ARBA" id="ARBA00049430"/>
    </source>
</evidence>
<feature type="transmembrane region" description="Helical" evidence="10">
    <location>
        <begin position="467"/>
        <end position="485"/>
    </location>
</feature>
<evidence type="ECO:0000256" key="3">
    <source>
        <dbReference type="ARBA" id="ARBA00005995"/>
    </source>
</evidence>
<feature type="binding site" evidence="9">
    <location>
        <position position="233"/>
    </location>
    <ligand>
        <name>FAD</name>
        <dbReference type="ChEBI" id="CHEBI:57692"/>
    </ligand>
</feature>